<name>A0ACC3AVK8_9EURO</name>
<dbReference type="Proteomes" id="UP001177260">
    <property type="component" value="Unassembled WGS sequence"/>
</dbReference>
<dbReference type="EMBL" id="JAOPJF010000060">
    <property type="protein sequence ID" value="KAK1141703.1"/>
    <property type="molecule type" value="Genomic_DNA"/>
</dbReference>
<sequence>MSTGSLDLFNDKCVKEQSSEAQEYEAGIVARIGQGALGPNGRNTNPRLDKRPKHKKKPTMRGDYKVINYDKNDKDYQVTYICRYGHGFDEVCDNQRWAIDKATYTYTSKAAPEVPLTVTVTDHGFRALTDDPMFTKYGWPKNDYKKLPSEDYQPQDIHDGQWLKRDVALNVLEQNLPLSAIEEADMILAHKASQRASHGSTPTDASIHSEPRPTHIDTSRRSLGGGLPRETGSPPADDSSPEGHTRERLKRHLQMHQWHHGH</sequence>
<evidence type="ECO:0000313" key="1">
    <source>
        <dbReference type="EMBL" id="KAK1141703.1"/>
    </source>
</evidence>
<proteinExistence type="predicted"/>
<gene>
    <name evidence="1" type="ORF">N8T08_008801</name>
</gene>
<accession>A0ACC3AVK8</accession>
<keyword evidence="2" id="KW-1185">Reference proteome</keyword>
<comment type="caution">
    <text evidence="1">The sequence shown here is derived from an EMBL/GenBank/DDBJ whole genome shotgun (WGS) entry which is preliminary data.</text>
</comment>
<evidence type="ECO:0000313" key="2">
    <source>
        <dbReference type="Proteomes" id="UP001177260"/>
    </source>
</evidence>
<reference evidence="1 2" key="1">
    <citation type="journal article" date="2023" name="ACS Omega">
        <title>Identification of the Neoaspergillic Acid Biosynthesis Gene Cluster by Establishing an In Vitro CRISPR-Ribonucleoprotein Genetic System in Aspergillus melleus.</title>
        <authorList>
            <person name="Yuan B."/>
            <person name="Grau M.F."/>
            <person name="Murata R.M."/>
            <person name="Torok T."/>
            <person name="Venkateswaran K."/>
            <person name="Stajich J.E."/>
            <person name="Wang C.C.C."/>
        </authorList>
    </citation>
    <scope>NUCLEOTIDE SEQUENCE [LARGE SCALE GENOMIC DNA]</scope>
    <source>
        <strain evidence="1 2">IMV 1140</strain>
    </source>
</reference>
<protein>
    <submittedName>
        <fullName evidence="1">Uncharacterized protein</fullName>
    </submittedName>
</protein>
<organism evidence="1 2">
    <name type="scientific">Aspergillus melleus</name>
    <dbReference type="NCBI Taxonomy" id="138277"/>
    <lineage>
        <taxon>Eukaryota</taxon>
        <taxon>Fungi</taxon>
        <taxon>Dikarya</taxon>
        <taxon>Ascomycota</taxon>
        <taxon>Pezizomycotina</taxon>
        <taxon>Eurotiomycetes</taxon>
        <taxon>Eurotiomycetidae</taxon>
        <taxon>Eurotiales</taxon>
        <taxon>Aspergillaceae</taxon>
        <taxon>Aspergillus</taxon>
        <taxon>Aspergillus subgen. Circumdati</taxon>
    </lineage>
</organism>